<evidence type="ECO:0000313" key="3">
    <source>
        <dbReference type="EMBL" id="MCL7040857.1"/>
    </source>
</evidence>
<comment type="caution">
    <text evidence="3">The sequence shown here is derived from an EMBL/GenBank/DDBJ whole genome shotgun (WGS) entry which is preliminary data.</text>
</comment>
<dbReference type="EMBL" id="JAJJMA010217257">
    <property type="protein sequence ID" value="MCL7040857.1"/>
    <property type="molecule type" value="Genomic_DNA"/>
</dbReference>
<feature type="region of interest" description="Disordered" evidence="1">
    <location>
        <begin position="21"/>
        <end position="61"/>
    </location>
</feature>
<name>A0AA42AT32_PAPNU</name>
<protein>
    <submittedName>
        <fullName evidence="3">Uncharacterized protein</fullName>
    </submittedName>
</protein>
<keyword evidence="2" id="KW-0812">Transmembrane</keyword>
<evidence type="ECO:0000256" key="1">
    <source>
        <dbReference type="SAM" id="MobiDB-lite"/>
    </source>
</evidence>
<dbReference type="AlphaFoldDB" id="A0AA42AT32"/>
<accession>A0AA42AT32</accession>
<keyword evidence="4" id="KW-1185">Reference proteome</keyword>
<feature type="region of interest" description="Disordered" evidence="1">
    <location>
        <begin position="93"/>
        <end position="112"/>
    </location>
</feature>
<gene>
    <name evidence="3" type="ORF">MKW94_007790</name>
</gene>
<organism evidence="3 4">
    <name type="scientific">Papaver nudicaule</name>
    <name type="common">Iceland poppy</name>
    <dbReference type="NCBI Taxonomy" id="74823"/>
    <lineage>
        <taxon>Eukaryota</taxon>
        <taxon>Viridiplantae</taxon>
        <taxon>Streptophyta</taxon>
        <taxon>Embryophyta</taxon>
        <taxon>Tracheophyta</taxon>
        <taxon>Spermatophyta</taxon>
        <taxon>Magnoliopsida</taxon>
        <taxon>Ranunculales</taxon>
        <taxon>Papaveraceae</taxon>
        <taxon>Papaveroideae</taxon>
        <taxon>Papaver</taxon>
    </lineage>
</organism>
<proteinExistence type="predicted"/>
<feature type="transmembrane region" description="Helical" evidence="2">
    <location>
        <begin position="62"/>
        <end position="85"/>
    </location>
</feature>
<reference evidence="3" key="1">
    <citation type="submission" date="2022-03" db="EMBL/GenBank/DDBJ databases">
        <title>A functionally conserved STORR gene fusion in Papaver species that diverged 16.8 million years ago.</title>
        <authorList>
            <person name="Catania T."/>
        </authorList>
    </citation>
    <scope>NUCLEOTIDE SEQUENCE</scope>
    <source>
        <strain evidence="3">S-191538</strain>
    </source>
</reference>
<feature type="compositionally biased region" description="Low complexity" evidence="1">
    <location>
        <begin position="32"/>
        <end position="50"/>
    </location>
</feature>
<sequence>FTGVGITLCYSDEDVCQVDTGTGTGTGTSPAGTDEGTSTGDDGLTTTSFTPKPAKGRKKKTTGIAVGTGIPIFVIFWAIVAFLAINHQKKKAAAAGKMNATSGQPGVNLPDVESAAQNIFPDDHGVNTDQQTHPT</sequence>
<evidence type="ECO:0000256" key="2">
    <source>
        <dbReference type="SAM" id="Phobius"/>
    </source>
</evidence>
<feature type="non-terminal residue" evidence="3">
    <location>
        <position position="135"/>
    </location>
</feature>
<evidence type="ECO:0000313" key="4">
    <source>
        <dbReference type="Proteomes" id="UP001177140"/>
    </source>
</evidence>
<keyword evidence="2" id="KW-0472">Membrane</keyword>
<keyword evidence="2" id="KW-1133">Transmembrane helix</keyword>
<dbReference type="Proteomes" id="UP001177140">
    <property type="component" value="Unassembled WGS sequence"/>
</dbReference>